<feature type="domain" description="N-acetyltransferase" evidence="1">
    <location>
        <begin position="3"/>
        <end position="156"/>
    </location>
</feature>
<sequence>MKIKIRDEALDDIPVIEALTKAAFLNAEHSSHTEHFIVNQLRNAQQLTISLVAEDTDTHSLAGHVAVSPVNISDGAQGWYGLGPISVLPELQGLGIGTQLMQAALARLKDIGANGCVLLGDPNYYARFGFEPSAQLILPDVPPEYFQAISFVKRMPEGVVTYHAAFHAEN</sequence>
<dbReference type="PANTHER" id="PTHR43617:SF2">
    <property type="entry name" value="UPF0039 PROTEIN SLL0451"/>
    <property type="match status" value="1"/>
</dbReference>
<keyword evidence="2" id="KW-0808">Transferase</keyword>
<dbReference type="SUPFAM" id="SSF55729">
    <property type="entry name" value="Acyl-CoA N-acyltransferases (Nat)"/>
    <property type="match status" value="1"/>
</dbReference>
<dbReference type="PROSITE" id="PS51186">
    <property type="entry name" value="GNAT"/>
    <property type="match status" value="1"/>
</dbReference>
<evidence type="ECO:0000313" key="3">
    <source>
        <dbReference type="Proteomes" id="UP000282388"/>
    </source>
</evidence>
<dbReference type="InterPro" id="IPR016181">
    <property type="entry name" value="Acyl_CoA_acyltransferase"/>
</dbReference>
<name>A0A3A8EG16_9GAMM</name>
<gene>
    <name evidence="2" type="ORF">D7V32_05780</name>
</gene>
<dbReference type="InterPro" id="IPR000182">
    <property type="entry name" value="GNAT_dom"/>
</dbReference>
<reference evidence="2 3" key="1">
    <citation type="submission" date="2018-09" db="EMBL/GenBank/DDBJ databases">
        <title>The draft genome of Acinetobacter spp. strains.</title>
        <authorList>
            <person name="Qin J."/>
            <person name="Feng Y."/>
            <person name="Zong Z."/>
        </authorList>
    </citation>
    <scope>NUCLEOTIDE SEQUENCE [LARGE SCALE GENOMIC DNA]</scope>
    <source>
        <strain evidence="2 3">WCHAc060012</strain>
    </source>
</reference>
<comment type="caution">
    <text evidence="2">The sequence shown here is derived from an EMBL/GenBank/DDBJ whole genome shotgun (WGS) entry which is preliminary data.</text>
</comment>
<dbReference type="GO" id="GO:0016747">
    <property type="term" value="F:acyltransferase activity, transferring groups other than amino-acyl groups"/>
    <property type="evidence" value="ECO:0007669"/>
    <property type="project" value="InterPro"/>
</dbReference>
<dbReference type="Pfam" id="PF00583">
    <property type="entry name" value="Acetyltransf_1"/>
    <property type="match status" value="1"/>
</dbReference>
<dbReference type="PANTHER" id="PTHR43617">
    <property type="entry name" value="L-AMINO ACID N-ACETYLTRANSFERASE"/>
    <property type="match status" value="1"/>
</dbReference>
<evidence type="ECO:0000259" key="1">
    <source>
        <dbReference type="PROSITE" id="PS51186"/>
    </source>
</evidence>
<dbReference type="InterPro" id="IPR050276">
    <property type="entry name" value="MshD_Acetyltransferase"/>
</dbReference>
<dbReference type="AlphaFoldDB" id="A0A3A8EG16"/>
<dbReference type="RefSeq" id="WP_120401960.1">
    <property type="nucleotide sequence ID" value="NZ_RAXV01000009.1"/>
</dbReference>
<proteinExistence type="predicted"/>
<accession>A0A3A8EG16</accession>
<keyword evidence="3" id="KW-1185">Reference proteome</keyword>
<organism evidence="2 3">
    <name type="scientific">Acinetobacter tianfuensis</name>
    <dbReference type="NCBI Taxonomy" id="2419603"/>
    <lineage>
        <taxon>Bacteria</taxon>
        <taxon>Pseudomonadati</taxon>
        <taxon>Pseudomonadota</taxon>
        <taxon>Gammaproteobacteria</taxon>
        <taxon>Moraxellales</taxon>
        <taxon>Moraxellaceae</taxon>
        <taxon>Acinetobacter</taxon>
    </lineage>
</organism>
<protein>
    <submittedName>
        <fullName evidence="2">N-acetyltransferase</fullName>
    </submittedName>
</protein>
<dbReference type="EMBL" id="RAXV01000009">
    <property type="protein sequence ID" value="RKG32446.1"/>
    <property type="molecule type" value="Genomic_DNA"/>
</dbReference>
<dbReference type="CDD" id="cd04301">
    <property type="entry name" value="NAT_SF"/>
    <property type="match status" value="1"/>
</dbReference>
<dbReference type="Gene3D" id="3.40.630.30">
    <property type="match status" value="1"/>
</dbReference>
<dbReference type="OrthoDB" id="9797178at2"/>
<dbReference type="Proteomes" id="UP000282388">
    <property type="component" value="Unassembled WGS sequence"/>
</dbReference>
<evidence type="ECO:0000313" key="2">
    <source>
        <dbReference type="EMBL" id="RKG32446.1"/>
    </source>
</evidence>